<evidence type="ECO:0000313" key="1">
    <source>
        <dbReference type="EMBL" id="KZD88386.1"/>
    </source>
</evidence>
<organism evidence="1 2">
    <name type="scientific">Bacillus subtilis</name>
    <dbReference type="NCBI Taxonomy" id="1423"/>
    <lineage>
        <taxon>Bacteria</taxon>
        <taxon>Bacillati</taxon>
        <taxon>Bacillota</taxon>
        <taxon>Bacilli</taxon>
        <taxon>Bacillales</taxon>
        <taxon>Bacillaceae</taxon>
        <taxon>Bacillus</taxon>
    </lineage>
</organism>
<evidence type="ECO:0000313" key="2">
    <source>
        <dbReference type="Proteomes" id="UP000076442"/>
    </source>
</evidence>
<sequence>MQNLTKQLLHVRERKTDVMQEGETAKELNYEGEDMQAAVLRKTARQCKRTVRNHLSV</sequence>
<dbReference type="AlphaFoldDB" id="A0AAP1E570"/>
<protein>
    <submittedName>
        <fullName evidence="1">Uncharacterized protein</fullName>
    </submittedName>
</protein>
<dbReference type="EMBL" id="LJZV01000027">
    <property type="protein sequence ID" value="KZD88386.1"/>
    <property type="molecule type" value="Genomic_DNA"/>
</dbReference>
<reference evidence="1 2" key="1">
    <citation type="submission" date="2015-09" db="EMBL/GenBank/DDBJ databases">
        <title>Spore heat resistance.</title>
        <authorList>
            <person name="Boekhorst J."/>
            <person name="Berendsen E.M."/>
            <person name="Wells-Bennik M.H."/>
            <person name="Kuipers O.P."/>
        </authorList>
    </citation>
    <scope>NUCLEOTIDE SEQUENCE [LARGE SCALE GENOMIC DNA]</scope>
    <source>
        <strain evidence="1 2">B4122</strain>
    </source>
</reference>
<proteinExistence type="predicted"/>
<dbReference type="Proteomes" id="UP000076442">
    <property type="component" value="Unassembled WGS sequence"/>
</dbReference>
<accession>A0AAP1E570</accession>
<comment type="caution">
    <text evidence="1">The sequence shown here is derived from an EMBL/GenBank/DDBJ whole genome shotgun (WGS) entry which is preliminary data.</text>
</comment>
<gene>
    <name evidence="1" type="ORF">B4122_4336</name>
</gene>
<name>A0AAP1E570_BACIU</name>